<proteinExistence type="predicted"/>
<keyword evidence="3" id="KW-1185">Reference proteome</keyword>
<evidence type="ECO:0000313" key="3">
    <source>
        <dbReference type="Proteomes" id="UP000515908"/>
    </source>
</evidence>
<feature type="signal peptide" evidence="1">
    <location>
        <begin position="1"/>
        <end position="26"/>
    </location>
</feature>
<reference evidence="2 3" key="1">
    <citation type="submission" date="2020-08" db="EMBL/GenBank/DDBJ databases">
        <authorList>
            <person name="Newling K."/>
            <person name="Davey J."/>
            <person name="Forrester S."/>
        </authorList>
    </citation>
    <scope>NUCLEOTIDE SEQUENCE [LARGE SCALE GENOMIC DNA]</scope>
    <source>
        <strain evidence="3">Crithidia deanei Carvalho (ATCC PRA-265)</strain>
    </source>
</reference>
<name>A0A7G2C7K0_9TRYP</name>
<dbReference type="AlphaFoldDB" id="A0A7G2C7K0"/>
<accession>A0A7G2C7K0</accession>
<keyword evidence="1" id="KW-0732">Signal</keyword>
<organism evidence="2 3">
    <name type="scientific">Angomonas deanei</name>
    <dbReference type="NCBI Taxonomy" id="59799"/>
    <lineage>
        <taxon>Eukaryota</taxon>
        <taxon>Discoba</taxon>
        <taxon>Euglenozoa</taxon>
        <taxon>Kinetoplastea</taxon>
        <taxon>Metakinetoplastina</taxon>
        <taxon>Trypanosomatida</taxon>
        <taxon>Trypanosomatidae</taxon>
        <taxon>Strigomonadinae</taxon>
        <taxon>Angomonas</taxon>
    </lineage>
</organism>
<dbReference type="EMBL" id="LR877149">
    <property type="protein sequence ID" value="CAD2215559.1"/>
    <property type="molecule type" value="Genomic_DNA"/>
</dbReference>
<evidence type="ECO:0000313" key="2">
    <source>
        <dbReference type="EMBL" id="CAD2215559.1"/>
    </source>
</evidence>
<evidence type="ECO:0000256" key="1">
    <source>
        <dbReference type="SAM" id="SignalP"/>
    </source>
</evidence>
<gene>
    <name evidence="2" type="ORF">ADEAN_000301400</name>
</gene>
<dbReference type="OrthoDB" id="241022at2759"/>
<dbReference type="Proteomes" id="UP000515908">
    <property type="component" value="Chromosome 05"/>
</dbReference>
<dbReference type="VEuPathDB" id="TriTrypDB:ADEAN_000301400"/>
<sequence length="420" mass="47220">MTAPVALFLTLLSVQLSNELVSATHAKESSTLDEGLTYDNQSLDMYIDMVSSTVRRSFVREAVVGLLSTVQGASLLSKALLSHQFYDLGREAALCESMNDVRALLVAEAESLCYAFETPAEVKKLLSKITAVKDSEPAKHVQATFGITANQTNWDDIFQKADWTSNWRSLTIALFSNEAVLDRASVLIANEIGSKMAAGRLFSQDFLDKLKEISSARKNRKVSREEKIRLIACELSSFEHVSKSLSLLRSIGVDMTKIDDAARSVREEKATARAAVDSDLMRSVLDSIRARHPNWVKAGVLRPEIDFNSTPSMVHEMVRMFVRLSYMPHTGAAAIAQHTRRRIGNIGTESYQYNVPAEFGFVEQYDNLQYKRYDWQGWYQRMVDIHNRNVSIRCRIDDLKRLDSDGNPLWISKPSDACGF</sequence>
<protein>
    <submittedName>
        <fullName evidence="2">Uncharacterized protein</fullName>
    </submittedName>
</protein>
<feature type="chain" id="PRO_5028830369" evidence="1">
    <location>
        <begin position="27"/>
        <end position="420"/>
    </location>
</feature>